<dbReference type="InterPro" id="IPR027417">
    <property type="entry name" value="P-loop_NTPase"/>
</dbReference>
<dbReference type="SUPFAM" id="SSF52540">
    <property type="entry name" value="P-loop containing nucleoside triphosphate hydrolases"/>
    <property type="match status" value="2"/>
</dbReference>
<evidence type="ECO:0000256" key="1">
    <source>
        <dbReference type="SAM" id="Phobius"/>
    </source>
</evidence>
<dbReference type="InterPro" id="IPR056264">
    <property type="entry name" value="R2_ABCA1-4-like"/>
</dbReference>
<comment type="caution">
    <text evidence="3">The sequence shown here is derived from an EMBL/GenBank/DDBJ whole genome shotgun (WGS) entry which is preliminary data.</text>
</comment>
<dbReference type="PANTHER" id="PTHR19229">
    <property type="entry name" value="ATP-BINDING CASSETTE TRANSPORTER SUBFAMILY A ABCA"/>
    <property type="match status" value="1"/>
</dbReference>
<feature type="transmembrane region" description="Helical" evidence="1">
    <location>
        <begin position="72"/>
        <end position="93"/>
    </location>
</feature>
<dbReference type="EMBL" id="JAIFRP010000006">
    <property type="protein sequence ID" value="KAK2587655.1"/>
    <property type="molecule type" value="Genomic_DNA"/>
</dbReference>
<evidence type="ECO:0000313" key="3">
    <source>
        <dbReference type="EMBL" id="KAK2587655.1"/>
    </source>
</evidence>
<feature type="transmembrane region" description="Helical" evidence="1">
    <location>
        <begin position="991"/>
        <end position="1010"/>
    </location>
</feature>
<keyword evidence="1" id="KW-1133">Transmembrane helix</keyword>
<dbReference type="GO" id="GO:0140359">
    <property type="term" value="F:ABC-type transporter activity"/>
    <property type="evidence" value="ECO:0007669"/>
    <property type="project" value="InterPro"/>
</dbReference>
<dbReference type="PANTHER" id="PTHR19229:SF250">
    <property type="entry name" value="ABC TRANSPORTER DOMAIN-CONTAINING PROTEIN-RELATED"/>
    <property type="match status" value="1"/>
</dbReference>
<keyword evidence="4" id="KW-1185">Reference proteome</keyword>
<feature type="transmembrane region" description="Helical" evidence="1">
    <location>
        <begin position="844"/>
        <end position="861"/>
    </location>
</feature>
<feature type="domain" description="ABC transporter" evidence="2">
    <location>
        <begin position="1135"/>
        <end position="1365"/>
    </location>
</feature>
<dbReference type="GO" id="GO:0016020">
    <property type="term" value="C:membrane"/>
    <property type="evidence" value="ECO:0007669"/>
    <property type="project" value="InterPro"/>
</dbReference>
<feature type="transmembrane region" description="Helical" evidence="1">
    <location>
        <begin position="921"/>
        <end position="940"/>
    </location>
</feature>
<dbReference type="InterPro" id="IPR003439">
    <property type="entry name" value="ABC_transporter-like_ATP-bd"/>
</dbReference>
<feature type="domain" description="ABC transporter" evidence="2">
    <location>
        <begin position="235"/>
        <end position="526"/>
    </location>
</feature>
<dbReference type="InterPro" id="IPR026082">
    <property type="entry name" value="ABCA"/>
</dbReference>
<feature type="transmembrane region" description="Helical" evidence="1">
    <location>
        <begin position="663"/>
        <end position="686"/>
    </location>
</feature>
<feature type="transmembrane region" description="Helical" evidence="1">
    <location>
        <begin position="149"/>
        <end position="171"/>
    </location>
</feature>
<feature type="transmembrane region" description="Helical" evidence="1">
    <location>
        <begin position="952"/>
        <end position="979"/>
    </location>
</feature>
<dbReference type="Pfam" id="PF00005">
    <property type="entry name" value="ABC_tran"/>
    <property type="match status" value="2"/>
</dbReference>
<dbReference type="GO" id="GO:0016887">
    <property type="term" value="F:ATP hydrolysis activity"/>
    <property type="evidence" value="ECO:0007669"/>
    <property type="project" value="InterPro"/>
</dbReference>
<dbReference type="Gene3D" id="3.40.50.300">
    <property type="entry name" value="P-loop containing nucleotide triphosphate hydrolases"/>
    <property type="match status" value="2"/>
</dbReference>
<reference evidence="3" key="1">
    <citation type="submission" date="2021-08" db="EMBL/GenBank/DDBJ databases">
        <authorList>
            <person name="Misof B."/>
            <person name="Oliver O."/>
            <person name="Podsiadlowski L."/>
            <person name="Donath A."/>
            <person name="Peters R."/>
            <person name="Mayer C."/>
            <person name="Rust J."/>
            <person name="Gunkel S."/>
            <person name="Lesny P."/>
            <person name="Martin S."/>
            <person name="Oeyen J.P."/>
            <person name="Petersen M."/>
            <person name="Panagiotis P."/>
            <person name="Wilbrandt J."/>
            <person name="Tanja T."/>
        </authorList>
    </citation>
    <scope>NUCLEOTIDE SEQUENCE</scope>
    <source>
        <strain evidence="3">GBR_01_08_01A</strain>
        <tissue evidence="3">Thorax + abdomen</tissue>
    </source>
</reference>
<feature type="transmembrane region" description="Helical" evidence="1">
    <location>
        <begin position="178"/>
        <end position="200"/>
    </location>
</feature>
<keyword evidence="1" id="KW-0812">Transmembrane</keyword>
<reference evidence="3" key="2">
    <citation type="journal article" date="2023" name="Commun. Biol.">
        <title>Intrasexual cuticular hydrocarbon dimorphism in a wasp sheds light on hydrocarbon biosynthesis genes in Hymenoptera.</title>
        <authorList>
            <person name="Moris V.C."/>
            <person name="Podsiadlowski L."/>
            <person name="Martin S."/>
            <person name="Oeyen J.P."/>
            <person name="Donath A."/>
            <person name="Petersen M."/>
            <person name="Wilbrandt J."/>
            <person name="Misof B."/>
            <person name="Liedtke D."/>
            <person name="Thamm M."/>
            <person name="Scheiner R."/>
            <person name="Schmitt T."/>
            <person name="Niehuis O."/>
        </authorList>
    </citation>
    <scope>NUCLEOTIDE SEQUENCE</scope>
    <source>
        <strain evidence="3">GBR_01_08_01A</strain>
    </source>
</reference>
<sequence length="1479" mass="170373">MELPTFTLRFILDPYITSGFMALQMAIENSFVNMWKNTRLPPIGESLTVARYPFYKIDFLVMPNIVRPNINIIYYMTVLAFLLLPIATLQKMIHDKETGFRGLMRLMNMSFSIMYLGWLNYMMITALPVAIACTLLLHPIFTNAYRSTIFLFIIMYITLSTLVVFTFGTFFRSSVRAVLMSLSFWLFLTHFTIVLDQFLVTASLTWRIVSLVLPHSGLLYGIVAFTSGAEIDEYLAESLISFLSATGIPSYKSPTPPVWPRKISDVVTLNGGSGGSGIIHIKEKVSVDMVLTAWCIHIVIWYFVSIYFENINPGQYWSTRPWYFLCKGAQPKDLDFEFKVKGSTNWSAVERTPSFIKGRDFNEDLNIANLFGYCPQQNILVNYMTVVQHLYMFGMMKDMTYKEAYADALKLIKKLGLESVKNTKSKSLSIGYQRRINLGMALIGKSQILILDEPTYGIDAEHRRQIWDLLLEIKRKKTILLATNSMEAADCLADRIAIIANGMVECYGSKMYLHRRYGIGYVLSLLISEKYDLNLLRTEIQEFSSEPITLRGIIGLVVRFDVPKQSRFTKLLQYLDSNKERLKIVSVTLSAAGIEGQFLRIGLASQFKERGVQYPSKQYELIVQKRRRDLLANAKPWQRLSGKNLWHQQTCAMFYKKFLHVAAFWKLYLFSITLATITLVLGMMIGELSSFEIFDKIETTLNLADYVDNNFHVLYYAADSEIADSFLIALYKTGRSYSEKGTYHVSRNITAAELMIHPDLHSIEFRDRCVMSVDIQANGAIDLMYSSTIIHSGPIALNLLNNAILRYHCGFDCDIKLKSNPLVEPKKWQHQFIHPRSVRNWENAAIIATLFLVLPTIDLGVTELNSLSKMMQMNTIGVTTLMYWGPIYIVDLLIYTVSIVFLVILFVFAYSERMKFLDMNVAHVLYIFVGYGACAIPFNYCIQLFTRKPEKVYLIVILINVSVILLLNGSLIFPAILRLFNDTGRYFLEMWLHTIPSYVLTCALSNYLILCLYNKKCSDKNTCDTEAGIEDPCCQNCGEEYCYKPFNAMMTIQSGQEYFHSVIDDLLVMISATVALHLILHIFEEKNRRKWYNFSLSNENDNDKLEESVTNEKNQVKKHMKYYKENNSLPPHVVLAVQDLRKIYGKRPVVRGVNFNVYYRDSFGLLGINNAGKSVIFDMLLGRRKISAGKAVMFEYDLAKNQDMFIGMIGYCPQIRGLNDFMTGRQHLILFAALRGIPFKSIIDEVDKWLDVLDLLDFENMRIEYCPWGVRKKMCILQSLIGDLPMIMMDEPTAGIDVIARQAVCDILHQVRESGRSLLIITHNMQYAEATCLRVGILVKGQFVVIDSCEQLKRKHGNNYIMSISVRPTLQNQYLMTLKNIVDEKFPGIKLKDFHLGILQYELESDIAYSNVFDILEQLRQRYPWITDFTVNQSSMDHVFFDIVKKHEVTTPEQLSWKRRFINWFERFKRRNESRTPEV</sequence>
<evidence type="ECO:0000313" key="4">
    <source>
        <dbReference type="Proteomes" id="UP001258017"/>
    </source>
</evidence>
<feature type="transmembrane region" description="Helical" evidence="1">
    <location>
        <begin position="1066"/>
        <end position="1083"/>
    </location>
</feature>
<accession>A0AAD9RXA2</accession>
<organism evidence="3 4">
    <name type="scientific">Odynerus spinipes</name>
    <dbReference type="NCBI Taxonomy" id="1348599"/>
    <lineage>
        <taxon>Eukaryota</taxon>
        <taxon>Metazoa</taxon>
        <taxon>Ecdysozoa</taxon>
        <taxon>Arthropoda</taxon>
        <taxon>Hexapoda</taxon>
        <taxon>Insecta</taxon>
        <taxon>Pterygota</taxon>
        <taxon>Neoptera</taxon>
        <taxon>Endopterygota</taxon>
        <taxon>Hymenoptera</taxon>
        <taxon>Apocrita</taxon>
        <taxon>Aculeata</taxon>
        <taxon>Vespoidea</taxon>
        <taxon>Vespidae</taxon>
        <taxon>Eumeninae</taxon>
        <taxon>Odynerus</taxon>
    </lineage>
</organism>
<protein>
    <recommendedName>
        <fullName evidence="2">ABC transporter domain-containing protein</fullName>
    </recommendedName>
</protein>
<dbReference type="GO" id="GO:0005524">
    <property type="term" value="F:ATP binding"/>
    <property type="evidence" value="ECO:0007669"/>
    <property type="project" value="InterPro"/>
</dbReference>
<dbReference type="Pfam" id="PF23321">
    <property type="entry name" value="R1_ABCA1"/>
    <property type="match status" value="1"/>
</dbReference>
<feature type="transmembrane region" description="Helical" evidence="1">
    <location>
        <begin position="113"/>
        <end position="137"/>
    </location>
</feature>
<feature type="transmembrane region" description="Helical" evidence="1">
    <location>
        <begin position="206"/>
        <end position="225"/>
    </location>
</feature>
<keyword evidence="1" id="KW-0472">Membrane</keyword>
<dbReference type="PROSITE" id="PS50893">
    <property type="entry name" value="ABC_TRANSPORTER_2"/>
    <property type="match status" value="2"/>
</dbReference>
<feature type="transmembrane region" description="Helical" evidence="1">
    <location>
        <begin position="289"/>
        <end position="308"/>
    </location>
</feature>
<proteinExistence type="predicted"/>
<gene>
    <name evidence="3" type="ORF">KPH14_003774</name>
</gene>
<name>A0AAD9RXA2_9HYME</name>
<dbReference type="GO" id="GO:0005319">
    <property type="term" value="F:lipid transporter activity"/>
    <property type="evidence" value="ECO:0007669"/>
    <property type="project" value="TreeGrafter"/>
</dbReference>
<dbReference type="Proteomes" id="UP001258017">
    <property type="component" value="Unassembled WGS sequence"/>
</dbReference>
<evidence type="ECO:0000259" key="2">
    <source>
        <dbReference type="PROSITE" id="PS50893"/>
    </source>
</evidence>
<feature type="transmembrane region" description="Helical" evidence="1">
    <location>
        <begin position="881"/>
        <end position="909"/>
    </location>
</feature>